<keyword evidence="9 27" id="KW-0812">Transmembrane</keyword>
<evidence type="ECO:0000256" key="11">
    <source>
        <dbReference type="ARBA" id="ARBA00022741"/>
    </source>
</evidence>
<dbReference type="Gene3D" id="3.40.50.300">
    <property type="entry name" value="P-loop containing nucleotide triphosphate hydrolases"/>
    <property type="match status" value="1"/>
</dbReference>
<dbReference type="Pfam" id="PF00001">
    <property type="entry name" value="7tm_1"/>
    <property type="match status" value="1"/>
</dbReference>
<dbReference type="InterPro" id="IPR027417">
    <property type="entry name" value="P-loop_NTPase"/>
</dbReference>
<evidence type="ECO:0000256" key="17">
    <source>
        <dbReference type="ARBA" id="ARBA00023136"/>
    </source>
</evidence>
<keyword evidence="8" id="KW-0963">Cytoplasm</keyword>
<reference evidence="29" key="1">
    <citation type="submission" date="2023-08" db="EMBL/GenBank/DDBJ databases">
        <authorList>
            <person name="Alioto T."/>
            <person name="Alioto T."/>
            <person name="Gomez Garrido J."/>
        </authorList>
    </citation>
    <scope>NUCLEOTIDE SEQUENCE</scope>
</reference>
<comment type="catalytic activity">
    <reaction evidence="23">
        <text>GTP + H2O = GDP + phosphate + H(+)</text>
        <dbReference type="Rhea" id="RHEA:19669"/>
        <dbReference type="ChEBI" id="CHEBI:15377"/>
        <dbReference type="ChEBI" id="CHEBI:15378"/>
        <dbReference type="ChEBI" id="CHEBI:37565"/>
        <dbReference type="ChEBI" id="CHEBI:43474"/>
        <dbReference type="ChEBI" id="CHEBI:58189"/>
        <dbReference type="EC" id="3.6.5.2"/>
    </reaction>
    <physiologicalReaction direction="left-to-right" evidence="23">
        <dbReference type="Rhea" id="RHEA:19670"/>
    </physiologicalReaction>
</comment>
<evidence type="ECO:0000256" key="2">
    <source>
        <dbReference type="ARBA" id="ARBA00004198"/>
    </source>
</evidence>
<keyword evidence="12" id="KW-0378">Hydrolase</keyword>
<dbReference type="NCBIfam" id="TIGR00231">
    <property type="entry name" value="small_GTP"/>
    <property type="match status" value="1"/>
</dbReference>
<comment type="cofactor">
    <cofactor evidence="1">
        <name>Mg(2+)</name>
        <dbReference type="ChEBI" id="CHEBI:18420"/>
    </cofactor>
</comment>
<dbReference type="CDD" id="cd00637">
    <property type="entry name" value="7tm_classA_rhodopsin-like"/>
    <property type="match status" value="1"/>
</dbReference>
<evidence type="ECO:0000313" key="30">
    <source>
        <dbReference type="Proteomes" id="UP001178508"/>
    </source>
</evidence>
<evidence type="ECO:0000256" key="22">
    <source>
        <dbReference type="ARBA" id="ARBA00024188"/>
    </source>
</evidence>
<evidence type="ECO:0000256" key="9">
    <source>
        <dbReference type="ARBA" id="ARBA00022692"/>
    </source>
</evidence>
<evidence type="ECO:0000256" key="15">
    <source>
        <dbReference type="ARBA" id="ARBA00023034"/>
    </source>
</evidence>
<dbReference type="GO" id="GO:0046872">
    <property type="term" value="F:metal ion binding"/>
    <property type="evidence" value="ECO:0007669"/>
    <property type="project" value="UniProtKB-KW"/>
</dbReference>
<evidence type="ECO:0000256" key="10">
    <source>
        <dbReference type="ARBA" id="ARBA00022723"/>
    </source>
</evidence>
<feature type="transmembrane region" description="Helical" evidence="27">
    <location>
        <begin position="78"/>
        <end position="96"/>
    </location>
</feature>
<keyword evidence="18" id="KW-0458">Lysosome</keyword>
<keyword evidence="14 27" id="KW-1133">Transmembrane helix</keyword>
<dbReference type="SUPFAM" id="SSF52540">
    <property type="entry name" value="P-loop containing nucleoside triphosphate hydrolases"/>
    <property type="match status" value="1"/>
</dbReference>
<dbReference type="Proteomes" id="UP001178508">
    <property type="component" value="Chromosome 10"/>
</dbReference>
<dbReference type="GO" id="GO:0120281">
    <property type="term" value="C:autolysosome membrane"/>
    <property type="evidence" value="ECO:0007669"/>
    <property type="project" value="UniProtKB-SubCell"/>
</dbReference>
<evidence type="ECO:0000256" key="24">
    <source>
        <dbReference type="ARBA" id="ARBA00060425"/>
    </source>
</evidence>
<comment type="similarity">
    <text evidence="5">Belongs to the small GTPase superfamily. Rab family.</text>
</comment>
<keyword evidence="11" id="KW-0547">Nucleotide-binding</keyword>
<dbReference type="PROSITE" id="PS50262">
    <property type="entry name" value="G_PROTEIN_RECEP_F1_2"/>
    <property type="match status" value="1"/>
</dbReference>
<evidence type="ECO:0000256" key="8">
    <source>
        <dbReference type="ARBA" id="ARBA00022490"/>
    </source>
</evidence>
<dbReference type="CDD" id="cd04114">
    <property type="entry name" value="Rab30"/>
    <property type="match status" value="1"/>
</dbReference>
<gene>
    <name evidence="29" type="ORF">XNOV1_A037334</name>
</gene>
<evidence type="ECO:0000256" key="21">
    <source>
        <dbReference type="ARBA" id="ARBA00023329"/>
    </source>
</evidence>
<accession>A0AAV1FWF6</accession>
<evidence type="ECO:0000256" key="13">
    <source>
        <dbReference type="ARBA" id="ARBA00022842"/>
    </source>
</evidence>
<evidence type="ECO:0000256" key="25">
    <source>
        <dbReference type="ARBA" id="ARBA00067826"/>
    </source>
</evidence>
<dbReference type="InterPro" id="IPR017452">
    <property type="entry name" value="GPCR_Rhodpsn_7TM"/>
</dbReference>
<evidence type="ECO:0000256" key="5">
    <source>
        <dbReference type="ARBA" id="ARBA00006270"/>
    </source>
</evidence>
<dbReference type="GO" id="GO:0005794">
    <property type="term" value="C:Golgi apparatus"/>
    <property type="evidence" value="ECO:0007669"/>
    <property type="project" value="UniProtKB-SubCell"/>
</dbReference>
<evidence type="ECO:0000256" key="12">
    <source>
        <dbReference type="ARBA" id="ARBA00022801"/>
    </source>
</evidence>
<dbReference type="GO" id="GO:0031410">
    <property type="term" value="C:cytoplasmic vesicle"/>
    <property type="evidence" value="ECO:0007669"/>
    <property type="project" value="UniProtKB-KW"/>
</dbReference>
<dbReference type="GO" id="GO:0000421">
    <property type="term" value="C:autophagosome membrane"/>
    <property type="evidence" value="ECO:0007669"/>
    <property type="project" value="UniProtKB-SubCell"/>
</dbReference>
<keyword evidence="20" id="KW-0636">Prenylation</keyword>
<evidence type="ECO:0000256" key="6">
    <source>
        <dbReference type="ARBA" id="ARBA00011984"/>
    </source>
</evidence>
<evidence type="ECO:0000256" key="20">
    <source>
        <dbReference type="ARBA" id="ARBA00023289"/>
    </source>
</evidence>
<evidence type="ECO:0000313" key="29">
    <source>
        <dbReference type="EMBL" id="CAJ1065026.1"/>
    </source>
</evidence>
<keyword evidence="30" id="KW-1185">Reference proteome</keyword>
<keyword evidence="17 27" id="KW-0472">Membrane</keyword>
<evidence type="ECO:0000256" key="23">
    <source>
        <dbReference type="ARBA" id="ARBA00047660"/>
    </source>
</evidence>
<evidence type="ECO:0000256" key="19">
    <source>
        <dbReference type="ARBA" id="ARBA00023288"/>
    </source>
</evidence>
<name>A0AAV1FWF6_XYRNO</name>
<keyword evidence="19" id="KW-0449">Lipoprotein</keyword>
<comment type="subcellular location">
    <subcellularLocation>
        <location evidence="24">Autolysosome membrane</location>
    </subcellularLocation>
    <subcellularLocation>
        <location evidence="4">Cytoplasmic vesicle</location>
        <location evidence="4">Autophagosome membrane</location>
    </subcellularLocation>
    <subcellularLocation>
        <location evidence="22">Golgi apparatus</location>
        <location evidence="22">cis-Golgi network membrane</location>
    </subcellularLocation>
    <subcellularLocation>
        <location evidence="2">Golgi apparatus</location>
        <location evidence="2">trans-Golgi network membrane</location>
    </subcellularLocation>
    <subcellularLocation>
        <location evidence="3">Membrane</location>
        <topology evidence="3">Lipid-anchor</topology>
        <orientation evidence="3">Cytoplasmic side</orientation>
    </subcellularLocation>
</comment>
<dbReference type="InterPro" id="IPR005225">
    <property type="entry name" value="Small_GTP-bd"/>
</dbReference>
<keyword evidence="7" id="KW-0488">Methylation</keyword>
<dbReference type="InterPro" id="IPR000276">
    <property type="entry name" value="GPCR_Rhodpsn"/>
</dbReference>
<dbReference type="EC" id="3.6.5.2" evidence="6"/>
<dbReference type="InterPro" id="IPR041820">
    <property type="entry name" value="Rab30"/>
</dbReference>
<evidence type="ECO:0000256" key="14">
    <source>
        <dbReference type="ARBA" id="ARBA00022989"/>
    </source>
</evidence>
<keyword evidence="13" id="KW-0460">Magnesium</keyword>
<dbReference type="GO" id="GO:0004930">
    <property type="term" value="F:G protein-coupled receptor activity"/>
    <property type="evidence" value="ECO:0007669"/>
    <property type="project" value="InterPro"/>
</dbReference>
<dbReference type="InterPro" id="IPR001806">
    <property type="entry name" value="Small_GTPase"/>
</dbReference>
<dbReference type="PRINTS" id="PR00449">
    <property type="entry name" value="RASTRNSFRMNG"/>
</dbReference>
<sequence length="371" mass="42531">MTLERYVAICMPLHHEELCSMRRTMCCIFFIQGLSTVPSLVLLFAIFSSTHINFYFEYRVCTMPKITVHYWQQHVHSAVYQFYFLIMTVIIVFCYVKIMKVAKVVSGDNKESTQKGLRTVILHAFQLLLCLMQLWFPIIEANVHISDIRVLGNMSGCKSGDLPVFLFSMSMEDYDYLFKIVLIGNAGVGKTCLVRRFTQGLFPPGQGATIGVDFMIKTVEIKGEKVKLQIWDTAGQERFRSITQSYYRSANALILTYDITCEDSFRCLPEWLREIEQYANNQVVTILVGNKIDLAEKREVLRQRAEDFAESQSMLYLETSAKESDNVEKLFLDLACELIREAKQNKLDNNDTAPMPGEGKTISYLTCCSVN</sequence>
<evidence type="ECO:0000256" key="26">
    <source>
        <dbReference type="ARBA" id="ARBA00093384"/>
    </source>
</evidence>
<protein>
    <recommendedName>
        <fullName evidence="25">Ras-related protein Rab-30</fullName>
        <ecNumber evidence="6">3.6.5.2</ecNumber>
    </recommendedName>
</protein>
<dbReference type="AlphaFoldDB" id="A0AAV1FWF6"/>
<evidence type="ECO:0000256" key="4">
    <source>
        <dbReference type="ARBA" id="ARBA00004652"/>
    </source>
</evidence>
<evidence type="ECO:0000256" key="27">
    <source>
        <dbReference type="SAM" id="Phobius"/>
    </source>
</evidence>
<evidence type="ECO:0000256" key="18">
    <source>
        <dbReference type="ARBA" id="ARBA00023228"/>
    </source>
</evidence>
<dbReference type="EMBL" id="OY660873">
    <property type="protein sequence ID" value="CAJ1065026.1"/>
    <property type="molecule type" value="Genomic_DNA"/>
</dbReference>
<evidence type="ECO:0000256" key="7">
    <source>
        <dbReference type="ARBA" id="ARBA00022481"/>
    </source>
</evidence>
<dbReference type="GO" id="GO:0005525">
    <property type="term" value="F:GTP binding"/>
    <property type="evidence" value="ECO:0007669"/>
    <property type="project" value="UniProtKB-KW"/>
</dbReference>
<keyword evidence="21" id="KW-0968">Cytoplasmic vesicle</keyword>
<feature type="domain" description="G-protein coupled receptors family 1 profile" evidence="28">
    <location>
        <begin position="1"/>
        <end position="130"/>
    </location>
</feature>
<dbReference type="PANTHER" id="PTHR47977">
    <property type="entry name" value="RAS-RELATED PROTEIN RAB"/>
    <property type="match status" value="1"/>
</dbReference>
<dbReference type="SMART" id="SM00173">
    <property type="entry name" value="RAS"/>
    <property type="match status" value="1"/>
</dbReference>
<proteinExistence type="inferred from homology"/>
<keyword evidence="15" id="KW-0333">Golgi apparatus</keyword>
<feature type="transmembrane region" description="Helical" evidence="27">
    <location>
        <begin position="26"/>
        <end position="47"/>
    </location>
</feature>
<dbReference type="PROSITE" id="PS51420">
    <property type="entry name" value="RHO"/>
    <property type="match status" value="1"/>
</dbReference>
<evidence type="ECO:0000256" key="1">
    <source>
        <dbReference type="ARBA" id="ARBA00001946"/>
    </source>
</evidence>
<dbReference type="Gene3D" id="1.20.1070.10">
    <property type="entry name" value="Rhodopsin 7-helix transmembrane proteins"/>
    <property type="match status" value="1"/>
</dbReference>
<feature type="transmembrane region" description="Helical" evidence="27">
    <location>
        <begin position="117"/>
        <end position="136"/>
    </location>
</feature>
<dbReference type="SMART" id="SM00176">
    <property type="entry name" value="RAN"/>
    <property type="match status" value="1"/>
</dbReference>
<dbReference type="SMART" id="SM00174">
    <property type="entry name" value="RHO"/>
    <property type="match status" value="1"/>
</dbReference>
<dbReference type="FunFam" id="3.40.50.300:FF:000440">
    <property type="entry name" value="Ras-related protein Rab-30"/>
    <property type="match status" value="1"/>
</dbReference>
<keyword evidence="16" id="KW-0342">GTP-binding</keyword>
<dbReference type="PROSITE" id="PS51419">
    <property type="entry name" value="RAB"/>
    <property type="match status" value="1"/>
</dbReference>
<dbReference type="InterPro" id="IPR050227">
    <property type="entry name" value="Rab"/>
</dbReference>
<dbReference type="PROSITE" id="PS51421">
    <property type="entry name" value="RAS"/>
    <property type="match status" value="1"/>
</dbReference>
<dbReference type="GO" id="GO:0003925">
    <property type="term" value="F:G protein activity"/>
    <property type="evidence" value="ECO:0007669"/>
    <property type="project" value="UniProtKB-EC"/>
</dbReference>
<dbReference type="Pfam" id="PF00071">
    <property type="entry name" value="Ras"/>
    <property type="match status" value="1"/>
</dbReference>
<evidence type="ECO:0000259" key="28">
    <source>
        <dbReference type="PROSITE" id="PS50262"/>
    </source>
</evidence>
<evidence type="ECO:0000256" key="3">
    <source>
        <dbReference type="ARBA" id="ARBA00004423"/>
    </source>
</evidence>
<dbReference type="GO" id="GO:0032482">
    <property type="term" value="P:Rab protein signal transduction"/>
    <property type="evidence" value="ECO:0007669"/>
    <property type="project" value="InterPro"/>
</dbReference>
<keyword evidence="10" id="KW-0479">Metal-binding</keyword>
<dbReference type="SMART" id="SM00175">
    <property type="entry name" value="RAB"/>
    <property type="match status" value="1"/>
</dbReference>
<dbReference type="SUPFAM" id="SSF81321">
    <property type="entry name" value="Family A G protein-coupled receptor-like"/>
    <property type="match status" value="1"/>
</dbReference>
<organism evidence="29 30">
    <name type="scientific">Xyrichtys novacula</name>
    <name type="common">Pearly razorfish</name>
    <name type="synonym">Hemipteronotus novacula</name>
    <dbReference type="NCBI Taxonomy" id="13765"/>
    <lineage>
        <taxon>Eukaryota</taxon>
        <taxon>Metazoa</taxon>
        <taxon>Chordata</taxon>
        <taxon>Craniata</taxon>
        <taxon>Vertebrata</taxon>
        <taxon>Euteleostomi</taxon>
        <taxon>Actinopterygii</taxon>
        <taxon>Neopterygii</taxon>
        <taxon>Teleostei</taxon>
        <taxon>Neoteleostei</taxon>
        <taxon>Acanthomorphata</taxon>
        <taxon>Eupercaria</taxon>
        <taxon>Labriformes</taxon>
        <taxon>Labridae</taxon>
        <taxon>Xyrichtys</taxon>
    </lineage>
</organism>
<evidence type="ECO:0000256" key="16">
    <source>
        <dbReference type="ARBA" id="ARBA00023134"/>
    </source>
</evidence>
<comment type="function">
    <text evidence="26">The small GTPases Rab are key regulators of intracellular membrane trafficking, from the formation of transport vesicles to their fusion with membranes. Rabs cycle between an inactive GDP-bound form and an active GTP-bound form that is able to recruit to membranes different sets of downstream effectors directly responsible for vesicle formation, movement, tethering and fusion. RAB30 is required for maintaining the structural integrity of the Golgi apparatus, possibly by mediating interactions with cytoplasmic scaffolding proteins. Facilitates lipid homeostasis during fasting by regulating hepatic protein and lipid trafficking in a PPAR-alpha-dependent manner. Promotes autophagosome biogenesis during bacterial infection such as group A Streptococcus infection.</text>
</comment>